<reference evidence="2" key="1">
    <citation type="submission" date="2017-06" db="EMBL/GenBank/DDBJ databases">
        <title>Genome analysis of Fimbriiglobus ruber SP5, the first member of the order Planctomycetales with confirmed chitinolytic capability.</title>
        <authorList>
            <person name="Ravin N.V."/>
            <person name="Rakitin A.L."/>
            <person name="Ivanova A.A."/>
            <person name="Beletsky A.V."/>
            <person name="Kulichevskaya I.S."/>
            <person name="Mardanov A.V."/>
            <person name="Dedysh S.N."/>
        </authorList>
    </citation>
    <scope>NUCLEOTIDE SEQUENCE [LARGE SCALE GENOMIC DNA]</scope>
    <source>
        <strain evidence="2">SP5</strain>
    </source>
</reference>
<keyword evidence="2" id="KW-1185">Reference proteome</keyword>
<dbReference type="AlphaFoldDB" id="A0A225DMM5"/>
<protein>
    <submittedName>
        <fullName evidence="1">Uncharacterized protein</fullName>
    </submittedName>
</protein>
<sequence>MRMMAASTEGAVMQKKYIVRLSDAERATLTEVVKKLNGSSQ</sequence>
<evidence type="ECO:0000313" key="2">
    <source>
        <dbReference type="Proteomes" id="UP000214646"/>
    </source>
</evidence>
<evidence type="ECO:0000313" key="1">
    <source>
        <dbReference type="EMBL" id="OWK40874.1"/>
    </source>
</evidence>
<dbReference type="EMBL" id="NIDE01000007">
    <property type="protein sequence ID" value="OWK40874.1"/>
    <property type="molecule type" value="Genomic_DNA"/>
</dbReference>
<dbReference type="Proteomes" id="UP000214646">
    <property type="component" value="Unassembled WGS sequence"/>
</dbReference>
<proteinExistence type="predicted"/>
<comment type="caution">
    <text evidence="1">The sequence shown here is derived from an EMBL/GenBank/DDBJ whole genome shotgun (WGS) entry which is preliminary data.</text>
</comment>
<accession>A0A225DMM5</accession>
<organism evidence="1 2">
    <name type="scientific">Fimbriiglobus ruber</name>
    <dbReference type="NCBI Taxonomy" id="1908690"/>
    <lineage>
        <taxon>Bacteria</taxon>
        <taxon>Pseudomonadati</taxon>
        <taxon>Planctomycetota</taxon>
        <taxon>Planctomycetia</taxon>
        <taxon>Gemmatales</taxon>
        <taxon>Gemmataceae</taxon>
        <taxon>Fimbriiglobus</taxon>
    </lineage>
</organism>
<name>A0A225DMM5_9BACT</name>
<gene>
    <name evidence="1" type="ORF">FRUB_04766</name>
</gene>